<sequence>MNLAKSIGNLQKYGYLCRYYVSTSTSRLAVSTDLKSKIDYNKNDFEAWRSRLYYQSKKRGILENDIIFGDFADQSLKTLTKKDLEDYDSLINGDTNEWDLFYYVTGISKTLNCYNDILSNRNVMTWLNESTKEPWYDHMDNGNSVINCHDLNLPNSPNAQYFVTIKAWNNVLTPLLLKGMSRVNIISLVFRLNELDNQMQYFNLGAYFKELESLSIEVINKNSKEYDLYPFFSNVPTIQNLKLVNVPFKLSTKASHWIKSIKRFYVDNNKELVYLPKWFSFGHGLVKLIIKNTLLAEITPISLLPNLENVRLSHNEISHIHRVSFVSEFLEEVDLSHNKITKLAAHTFSQSPSLRYIDLSYNHFKTQLPERAFFKNSKLKYLSLANSYITHLNPEAMIGLQNLRTLVLSYNPGIQLDIFTLLPLKSLQKLDLNWCNLTKMPMAVSQCCHLNTLQLSGNLFYTRDSMPSEVLAMLSNINRIDFDRNPLVEMPYGLFLVPLNNVELIEQILETIIQLPLWQREPCTPYMWHIHLSNSTKELQRKVAPWNEKKMAQNSLQHCRQLYESTLDKLDLYRELEQSSGCEATRKLRSAKDSCDNEQAEMEKKVEEKIKNEWLLKESQIHSMYTTEKPRKLKTFNTENYLMISIATNIFLASFLSTLMIFAIICRIKKYWDRREHDDLSNNNYQQTTN</sequence>
<proteinExistence type="predicted"/>
<organism evidence="1 2">
    <name type="scientific">Rhabditophanes sp. KR3021</name>
    <dbReference type="NCBI Taxonomy" id="114890"/>
    <lineage>
        <taxon>Eukaryota</taxon>
        <taxon>Metazoa</taxon>
        <taxon>Ecdysozoa</taxon>
        <taxon>Nematoda</taxon>
        <taxon>Chromadorea</taxon>
        <taxon>Rhabditida</taxon>
        <taxon>Tylenchina</taxon>
        <taxon>Panagrolaimomorpha</taxon>
        <taxon>Strongyloidoidea</taxon>
        <taxon>Alloionematidae</taxon>
        <taxon>Rhabditophanes</taxon>
    </lineage>
</organism>
<name>A0AC35TGZ5_9BILA</name>
<evidence type="ECO:0000313" key="2">
    <source>
        <dbReference type="WBParaSite" id="RSKR_0000050200.1"/>
    </source>
</evidence>
<reference evidence="2" key="1">
    <citation type="submission" date="2016-11" db="UniProtKB">
        <authorList>
            <consortium name="WormBaseParasite"/>
        </authorList>
    </citation>
    <scope>IDENTIFICATION</scope>
    <source>
        <strain evidence="2">KR3021</strain>
    </source>
</reference>
<dbReference type="Proteomes" id="UP000095286">
    <property type="component" value="Unplaced"/>
</dbReference>
<evidence type="ECO:0000313" key="1">
    <source>
        <dbReference type="Proteomes" id="UP000095286"/>
    </source>
</evidence>
<accession>A0AC35TGZ5</accession>
<dbReference type="WBParaSite" id="RSKR_0000050200.1">
    <property type="protein sequence ID" value="RSKR_0000050200.1"/>
    <property type="gene ID" value="RSKR_0000050200"/>
</dbReference>
<protein>
    <submittedName>
        <fullName evidence="2">TIR domain-containing protein</fullName>
    </submittedName>
</protein>